<dbReference type="InterPro" id="IPR003594">
    <property type="entry name" value="HATPase_dom"/>
</dbReference>
<dbReference type="PANTHER" id="PTHR45569:SF1">
    <property type="entry name" value="SENSOR PROTEIN KDPD"/>
    <property type="match status" value="1"/>
</dbReference>
<sequence length="409" mass="45333">MLKRIKSITTLVNQKTAETREKEAGTKILYTLTNHLTDAADIRDIAKIAASAISKLLDNNVGCLWFDTNGKPEQTFMQQGDSYKEPHREIPDVDALLGLLAEEKTDYAAGTQFYEWPIYGKETMLGLIRVPTAAAQAMNTSQTRVLHAMIESIALAMDRFRAMQQRIKSNEEIAQERFRGNLLRSISHDLRTPLAGIIGTSEMLLNMTAKDDLRYPLMAGIHKDANWLHSLVENILSLTRLQDGKLVLNKQEEAAEEVVGAAIRHISRHYPDREIAVNVPDELLLVPMDAKLIRQVLINLLDNAVKHTALEDEIRVSVTKDADKSCAVFSVRDGGEGIASSELPNIFQMFYTSRVKHSDAQPGIGLGLPICDAVVKAHGGSIAAHNRRDGPGVEFIFTLPLEVKEHAAI</sequence>
<gene>
    <name evidence="7" type="ORF">EV210_106253</name>
</gene>
<dbReference type="PROSITE" id="PS50109">
    <property type="entry name" value="HIS_KIN"/>
    <property type="match status" value="1"/>
</dbReference>
<keyword evidence="4 7" id="KW-0808">Transferase</keyword>
<dbReference type="InterPro" id="IPR036097">
    <property type="entry name" value="HisK_dim/P_sf"/>
</dbReference>
<dbReference type="InterPro" id="IPR052023">
    <property type="entry name" value="Histidine_kinase_KdpD"/>
</dbReference>
<dbReference type="InterPro" id="IPR005467">
    <property type="entry name" value="His_kinase_dom"/>
</dbReference>
<evidence type="ECO:0000259" key="6">
    <source>
        <dbReference type="PROSITE" id="PS50109"/>
    </source>
</evidence>
<protein>
    <recommendedName>
        <fullName evidence="2">histidine kinase</fullName>
        <ecNumber evidence="2">2.7.13.3</ecNumber>
    </recommendedName>
</protein>
<dbReference type="InterPro" id="IPR004358">
    <property type="entry name" value="Sig_transdc_His_kin-like_C"/>
</dbReference>
<dbReference type="SUPFAM" id="SSF47384">
    <property type="entry name" value="Homodimeric domain of signal transducing histidine kinase"/>
    <property type="match status" value="1"/>
</dbReference>
<dbReference type="PRINTS" id="PR00344">
    <property type="entry name" value="BCTRLSENSOR"/>
</dbReference>
<feature type="domain" description="Histidine kinase" evidence="6">
    <location>
        <begin position="185"/>
        <end position="403"/>
    </location>
</feature>
<dbReference type="CDD" id="cd00075">
    <property type="entry name" value="HATPase"/>
    <property type="match status" value="1"/>
</dbReference>
<dbReference type="InterPro" id="IPR003661">
    <property type="entry name" value="HisK_dim/P_dom"/>
</dbReference>
<dbReference type="SMART" id="SM00387">
    <property type="entry name" value="HATPase_c"/>
    <property type="match status" value="1"/>
</dbReference>
<evidence type="ECO:0000256" key="4">
    <source>
        <dbReference type="ARBA" id="ARBA00022777"/>
    </source>
</evidence>
<dbReference type="Gene3D" id="1.10.287.130">
    <property type="match status" value="1"/>
</dbReference>
<dbReference type="SUPFAM" id="SSF55874">
    <property type="entry name" value="ATPase domain of HSP90 chaperone/DNA topoisomerase II/histidine kinase"/>
    <property type="match status" value="1"/>
</dbReference>
<keyword evidence="3" id="KW-0597">Phosphoprotein</keyword>
<evidence type="ECO:0000313" key="8">
    <source>
        <dbReference type="Proteomes" id="UP000295063"/>
    </source>
</evidence>
<evidence type="ECO:0000256" key="2">
    <source>
        <dbReference type="ARBA" id="ARBA00012438"/>
    </source>
</evidence>
<dbReference type="InterPro" id="IPR029016">
    <property type="entry name" value="GAF-like_dom_sf"/>
</dbReference>
<dbReference type="Pfam" id="PF00512">
    <property type="entry name" value="HisKA"/>
    <property type="match status" value="1"/>
</dbReference>
<name>A0A4R1Q6C9_9FIRM</name>
<comment type="caution">
    <text evidence="7">The sequence shown here is derived from an EMBL/GenBank/DDBJ whole genome shotgun (WGS) entry which is preliminary data.</text>
</comment>
<proteinExistence type="predicted"/>
<dbReference type="AlphaFoldDB" id="A0A4R1Q6C9"/>
<dbReference type="EC" id="2.7.13.3" evidence="2"/>
<dbReference type="Proteomes" id="UP000295063">
    <property type="component" value="Unassembled WGS sequence"/>
</dbReference>
<keyword evidence="5" id="KW-0902">Two-component regulatory system</keyword>
<dbReference type="GO" id="GO:0000155">
    <property type="term" value="F:phosphorelay sensor kinase activity"/>
    <property type="evidence" value="ECO:0007669"/>
    <property type="project" value="InterPro"/>
</dbReference>
<dbReference type="Gene3D" id="3.30.565.10">
    <property type="entry name" value="Histidine kinase-like ATPase, C-terminal domain"/>
    <property type="match status" value="1"/>
</dbReference>
<dbReference type="InterPro" id="IPR036890">
    <property type="entry name" value="HATPase_C_sf"/>
</dbReference>
<dbReference type="Pfam" id="PF02518">
    <property type="entry name" value="HATPase_c"/>
    <property type="match status" value="1"/>
</dbReference>
<evidence type="ECO:0000256" key="5">
    <source>
        <dbReference type="ARBA" id="ARBA00023012"/>
    </source>
</evidence>
<comment type="catalytic activity">
    <reaction evidence="1">
        <text>ATP + protein L-histidine = ADP + protein N-phospho-L-histidine.</text>
        <dbReference type="EC" id="2.7.13.3"/>
    </reaction>
</comment>
<dbReference type="SMART" id="SM00388">
    <property type="entry name" value="HisKA"/>
    <property type="match status" value="1"/>
</dbReference>
<dbReference type="GO" id="GO:0005886">
    <property type="term" value="C:plasma membrane"/>
    <property type="evidence" value="ECO:0007669"/>
    <property type="project" value="TreeGrafter"/>
</dbReference>
<dbReference type="Gene3D" id="3.30.450.40">
    <property type="match status" value="1"/>
</dbReference>
<accession>A0A4R1Q6C9</accession>
<reference evidence="7 8" key="1">
    <citation type="submission" date="2019-03" db="EMBL/GenBank/DDBJ databases">
        <title>Genomic Encyclopedia of Type Strains, Phase IV (KMG-IV): sequencing the most valuable type-strain genomes for metagenomic binning, comparative biology and taxonomic classification.</title>
        <authorList>
            <person name="Goeker M."/>
        </authorList>
    </citation>
    <scope>NUCLEOTIDE SEQUENCE [LARGE SCALE GENOMIC DNA]</scope>
    <source>
        <strain evidence="7 8">DSM 15969</strain>
    </source>
</reference>
<evidence type="ECO:0000256" key="3">
    <source>
        <dbReference type="ARBA" id="ARBA00022553"/>
    </source>
</evidence>
<dbReference type="RefSeq" id="WP_243650514.1">
    <property type="nucleotide sequence ID" value="NZ_SLUI01000006.1"/>
</dbReference>
<evidence type="ECO:0000313" key="7">
    <source>
        <dbReference type="EMBL" id="TCL37384.1"/>
    </source>
</evidence>
<keyword evidence="4 7" id="KW-0418">Kinase</keyword>
<dbReference type="EMBL" id="SLUI01000006">
    <property type="protein sequence ID" value="TCL37384.1"/>
    <property type="molecule type" value="Genomic_DNA"/>
</dbReference>
<keyword evidence="8" id="KW-1185">Reference proteome</keyword>
<organism evidence="7 8">
    <name type="scientific">Anaerospora hongkongensis</name>
    <dbReference type="NCBI Taxonomy" id="244830"/>
    <lineage>
        <taxon>Bacteria</taxon>
        <taxon>Bacillati</taxon>
        <taxon>Bacillota</taxon>
        <taxon>Negativicutes</taxon>
        <taxon>Selenomonadales</taxon>
        <taxon>Sporomusaceae</taxon>
        <taxon>Anaerospora</taxon>
    </lineage>
</organism>
<dbReference type="PANTHER" id="PTHR45569">
    <property type="entry name" value="SENSOR PROTEIN KDPD"/>
    <property type="match status" value="1"/>
</dbReference>
<evidence type="ECO:0000256" key="1">
    <source>
        <dbReference type="ARBA" id="ARBA00000085"/>
    </source>
</evidence>
<dbReference type="CDD" id="cd00082">
    <property type="entry name" value="HisKA"/>
    <property type="match status" value="1"/>
</dbReference>